<keyword evidence="3" id="KW-1185">Reference proteome</keyword>
<dbReference type="InterPro" id="IPR036249">
    <property type="entry name" value="Thioredoxin-like_sf"/>
</dbReference>
<dbReference type="EMBL" id="QJJR01000005">
    <property type="protein sequence ID" value="PXW91422.1"/>
    <property type="molecule type" value="Genomic_DNA"/>
</dbReference>
<gene>
    <name evidence="2" type="ORF">DES38_10542</name>
</gene>
<dbReference type="RefSeq" id="WP_110251203.1">
    <property type="nucleotide sequence ID" value="NZ_QJJR01000005.1"/>
</dbReference>
<dbReference type="PANTHER" id="PTHR30041:SF8">
    <property type="entry name" value="PROTEIN YFFB"/>
    <property type="match status" value="1"/>
</dbReference>
<comment type="caution">
    <text evidence="2">The sequence shown here is derived from an EMBL/GenBank/DDBJ whole genome shotgun (WGS) entry which is preliminary data.</text>
</comment>
<proteinExistence type="inferred from homology"/>
<evidence type="ECO:0000313" key="2">
    <source>
        <dbReference type="EMBL" id="PXW91422.1"/>
    </source>
</evidence>
<dbReference type="OrthoDB" id="9794155at2"/>
<sequence>MSVTFYCYPKCGTCRNARKWFAANDVIYNELHIVEQTPTAEELKALIQMSGLEIKKFFNTSGQKYRDLQLKDKLKSMSDEEKMNLLASDGMLIKRPLTTNGSVVTVGFKEDQFETAWK</sequence>
<dbReference type="SUPFAM" id="SSF52833">
    <property type="entry name" value="Thioredoxin-like"/>
    <property type="match status" value="1"/>
</dbReference>
<dbReference type="Gene3D" id="3.40.30.10">
    <property type="entry name" value="Glutaredoxin"/>
    <property type="match status" value="1"/>
</dbReference>
<evidence type="ECO:0000256" key="1">
    <source>
        <dbReference type="PROSITE-ProRule" id="PRU01282"/>
    </source>
</evidence>
<dbReference type="InterPro" id="IPR006504">
    <property type="entry name" value="Tscrpt_reg_Spx/MgsR"/>
</dbReference>
<dbReference type="Pfam" id="PF03960">
    <property type="entry name" value="ArsC"/>
    <property type="match status" value="1"/>
</dbReference>
<dbReference type="AlphaFoldDB" id="A0A2V3WBI0"/>
<protein>
    <submittedName>
        <fullName evidence="2">Arsenate reductase</fullName>
    </submittedName>
</protein>
<comment type="similarity">
    <text evidence="1">Belongs to the ArsC family.</text>
</comment>
<evidence type="ECO:0000313" key="3">
    <source>
        <dbReference type="Proteomes" id="UP000247922"/>
    </source>
</evidence>
<dbReference type="CDD" id="cd03036">
    <property type="entry name" value="ArsC_like"/>
    <property type="match status" value="1"/>
</dbReference>
<dbReference type="PANTHER" id="PTHR30041">
    <property type="entry name" value="ARSENATE REDUCTASE"/>
    <property type="match status" value="1"/>
</dbReference>
<accession>A0A2V3WBI0</accession>
<organism evidence="2 3">
    <name type="scientific">Streptohalobacillus salinus</name>
    <dbReference type="NCBI Taxonomy" id="621096"/>
    <lineage>
        <taxon>Bacteria</taxon>
        <taxon>Bacillati</taxon>
        <taxon>Bacillota</taxon>
        <taxon>Bacilli</taxon>
        <taxon>Bacillales</taxon>
        <taxon>Bacillaceae</taxon>
        <taxon>Streptohalobacillus</taxon>
    </lineage>
</organism>
<name>A0A2V3WBI0_9BACI</name>
<dbReference type="Proteomes" id="UP000247922">
    <property type="component" value="Unassembled WGS sequence"/>
</dbReference>
<dbReference type="InterPro" id="IPR006660">
    <property type="entry name" value="Arsenate_reductase-like"/>
</dbReference>
<dbReference type="NCBIfam" id="TIGR01617">
    <property type="entry name" value="arsC_related"/>
    <property type="match status" value="1"/>
</dbReference>
<dbReference type="PROSITE" id="PS51353">
    <property type="entry name" value="ARSC"/>
    <property type="match status" value="1"/>
</dbReference>
<reference evidence="2 3" key="1">
    <citation type="submission" date="2018-05" db="EMBL/GenBank/DDBJ databases">
        <title>Genomic Encyclopedia of Type Strains, Phase IV (KMG-IV): sequencing the most valuable type-strain genomes for metagenomic binning, comparative biology and taxonomic classification.</title>
        <authorList>
            <person name="Goeker M."/>
        </authorList>
    </citation>
    <scope>NUCLEOTIDE SEQUENCE [LARGE SCALE GENOMIC DNA]</scope>
    <source>
        <strain evidence="2 3">DSM 22440</strain>
    </source>
</reference>